<dbReference type="GO" id="GO:0006297">
    <property type="term" value="P:nucleotide-excision repair, DNA gap filling"/>
    <property type="evidence" value="ECO:0007669"/>
    <property type="project" value="TreeGrafter"/>
</dbReference>
<feature type="compositionally biased region" description="Basic and acidic residues" evidence="5">
    <location>
        <begin position="198"/>
        <end position="216"/>
    </location>
</feature>
<evidence type="ECO:0000256" key="4">
    <source>
        <dbReference type="ARBA" id="ARBA00023242"/>
    </source>
</evidence>
<dbReference type="GO" id="GO:0006271">
    <property type="term" value="P:DNA strand elongation involved in DNA replication"/>
    <property type="evidence" value="ECO:0007669"/>
    <property type="project" value="TreeGrafter"/>
</dbReference>
<comment type="caution">
    <text evidence="6">The sequence shown here is derived from an EMBL/GenBank/DDBJ whole genome shotgun (WGS) entry which is preliminary data.</text>
</comment>
<proteinExistence type="predicted"/>
<protein>
    <recommendedName>
        <fullName evidence="2">DNA polymerase delta subunit 3</fullName>
    </recommendedName>
</protein>
<name>A0A8E0QMM1_9EURO</name>
<dbReference type="GeneID" id="66989106"/>
<dbReference type="PANTHER" id="PTHR17598:SF13">
    <property type="entry name" value="DNA POLYMERASE DELTA SUBUNIT 3"/>
    <property type="match status" value="1"/>
</dbReference>
<dbReference type="RefSeq" id="XP_043143057.1">
    <property type="nucleotide sequence ID" value="XM_043287122.1"/>
</dbReference>
<reference evidence="6" key="1">
    <citation type="journal article" date="2015" name="Genome Announc.">
        <title>Draft Genome Sequence of the Pathogenic Filamentous Fungus Aspergillus udagawae Strain IFM 46973T.</title>
        <authorList>
            <person name="Kusuya Y."/>
            <person name="Takahashi-Nakaguchi A."/>
            <person name="Takahashi H."/>
            <person name="Yaguchi T."/>
        </authorList>
    </citation>
    <scope>NUCLEOTIDE SEQUENCE</scope>
    <source>
        <strain evidence="6">IFM 46973</strain>
    </source>
</reference>
<dbReference type="InterPro" id="IPR019038">
    <property type="entry name" value="POLD3"/>
</dbReference>
<evidence type="ECO:0000256" key="1">
    <source>
        <dbReference type="ARBA" id="ARBA00004123"/>
    </source>
</evidence>
<dbReference type="Proteomes" id="UP000036893">
    <property type="component" value="Unassembled WGS sequence"/>
</dbReference>
<keyword evidence="4" id="KW-0539">Nucleus</keyword>
<reference evidence="6" key="2">
    <citation type="submission" date="2021-01" db="EMBL/GenBank/DDBJ databases">
        <title>Pan-genome distribution and transcriptional activeness of fungal secondary metabolism genes in Aspergillus section Fumigati.</title>
        <authorList>
            <person name="Takahashi H."/>
            <person name="Umemura M."/>
            <person name="Ninomiya A."/>
            <person name="Kusuya Y."/>
            <person name="Urayama S."/>
            <person name="Shimizu M."/>
            <person name="Watanabe A."/>
            <person name="Kamei K."/>
            <person name="Yaguchi T."/>
            <person name="Hagiwara D."/>
        </authorList>
    </citation>
    <scope>NUCLEOTIDE SEQUENCE</scope>
    <source>
        <strain evidence="6">IFM 46973</strain>
    </source>
</reference>
<keyword evidence="3" id="KW-0235">DNA replication</keyword>
<dbReference type="EMBL" id="BBXM02000001">
    <property type="protein sequence ID" value="GIC85791.1"/>
    <property type="molecule type" value="Genomic_DNA"/>
</dbReference>
<dbReference type="GO" id="GO:1904161">
    <property type="term" value="P:DNA synthesis involved in UV-damage excision repair"/>
    <property type="evidence" value="ECO:0007669"/>
    <property type="project" value="TreeGrafter"/>
</dbReference>
<dbReference type="InterPro" id="IPR041913">
    <property type="entry name" value="POLD3_sf"/>
</dbReference>
<evidence type="ECO:0000313" key="7">
    <source>
        <dbReference type="Proteomes" id="UP000036893"/>
    </source>
</evidence>
<evidence type="ECO:0000256" key="3">
    <source>
        <dbReference type="ARBA" id="ARBA00022705"/>
    </source>
</evidence>
<dbReference type="GO" id="GO:0043625">
    <property type="term" value="C:delta DNA polymerase complex"/>
    <property type="evidence" value="ECO:0007669"/>
    <property type="project" value="InterPro"/>
</dbReference>
<feature type="region of interest" description="Disordered" evidence="5">
    <location>
        <begin position="176"/>
        <end position="435"/>
    </location>
</feature>
<organism evidence="6 7">
    <name type="scientific">Aspergillus udagawae</name>
    <dbReference type="NCBI Taxonomy" id="91492"/>
    <lineage>
        <taxon>Eukaryota</taxon>
        <taxon>Fungi</taxon>
        <taxon>Dikarya</taxon>
        <taxon>Ascomycota</taxon>
        <taxon>Pezizomycotina</taxon>
        <taxon>Eurotiomycetes</taxon>
        <taxon>Eurotiomycetidae</taxon>
        <taxon>Eurotiales</taxon>
        <taxon>Aspergillaceae</taxon>
        <taxon>Aspergillus</taxon>
        <taxon>Aspergillus subgen. Fumigati</taxon>
    </lineage>
</organism>
<feature type="compositionally biased region" description="Acidic residues" evidence="5">
    <location>
        <begin position="287"/>
        <end position="297"/>
    </location>
</feature>
<gene>
    <name evidence="6" type="ORF">Aud_001630</name>
</gene>
<comment type="subcellular location">
    <subcellularLocation>
        <location evidence="1">Nucleus</location>
    </subcellularLocation>
</comment>
<sequence>MAVVDYRKYLAENVLNERRTVTYRSLGRALKVHCNLAKQMLYDFHHTENKKKPQSVNATYVITGIQKPQEKDTNGVHAENHDGGDDIMRGSPYLPSSMPNQDAASDEVPTASIILAREEDLDGKCLRLARPNQAEMDLNVLTDVHREMLAALAHEDPLEYGKQWGMIQNTNVKRRTGVRAPAPAPTPAAKSAAPSKRPSQDEATQKVKSESKKAEDAAPTSQTKADEKAPVKPSEKTAPLKREKSDLFSSFAKAKPKQKKEGSATPAVSGAESAEPSGAEDVVLGDASDEEEPEELFPESGKSSTTNNRETRKEREERLRKMMEDEDDDDEEMPDVPEPPAEEQKTIDQPPPKQELKEEITVSGGRRRGRRKVMKKKTVKDEEGYLVTVEEPSWESFSEDEPAPPPKKKPALSAPKGKAGGKPGQGNIMSFFSKK</sequence>
<feature type="compositionally biased region" description="Basic residues" evidence="5">
    <location>
        <begin position="365"/>
        <end position="378"/>
    </location>
</feature>
<dbReference type="Gene3D" id="3.90.1030.20">
    <property type="entry name" value="DNA polymerase delta, p66 (Cdc27) subunit, wHTH domain"/>
    <property type="match status" value="1"/>
</dbReference>
<evidence type="ECO:0000256" key="2">
    <source>
        <dbReference type="ARBA" id="ARBA00017589"/>
    </source>
</evidence>
<evidence type="ECO:0000313" key="6">
    <source>
        <dbReference type="EMBL" id="GIC85791.1"/>
    </source>
</evidence>
<feature type="compositionally biased region" description="Basic and acidic residues" evidence="5">
    <location>
        <begin position="224"/>
        <end position="246"/>
    </location>
</feature>
<dbReference type="AlphaFoldDB" id="A0A8E0QMM1"/>
<feature type="compositionally biased region" description="Acidic residues" evidence="5">
    <location>
        <begin position="324"/>
        <end position="335"/>
    </location>
</feature>
<feature type="compositionally biased region" description="Basic and acidic residues" evidence="5">
    <location>
        <begin position="309"/>
        <end position="323"/>
    </location>
</feature>
<evidence type="ECO:0000256" key="5">
    <source>
        <dbReference type="SAM" id="MobiDB-lite"/>
    </source>
</evidence>
<accession>A0A8E0QMM1</accession>
<feature type="compositionally biased region" description="Low complexity" evidence="5">
    <location>
        <begin position="187"/>
        <end position="197"/>
    </location>
</feature>
<dbReference type="Pfam" id="PF09507">
    <property type="entry name" value="CDC27"/>
    <property type="match status" value="1"/>
</dbReference>
<dbReference type="PANTHER" id="PTHR17598">
    <property type="entry name" value="DNA POLYMERASE DELTA SUBUNIT 3"/>
    <property type="match status" value="1"/>
</dbReference>
<dbReference type="GO" id="GO:0003887">
    <property type="term" value="F:DNA-directed DNA polymerase activity"/>
    <property type="evidence" value="ECO:0007669"/>
    <property type="project" value="TreeGrafter"/>
</dbReference>